<sequence>MLRPGFEPGSRARKARMIGRTTPPEHIIIKKNGGPGGI</sequence>
<keyword evidence="2" id="KW-1185">Reference proteome</keyword>
<dbReference type="Proteomes" id="UP000679213">
    <property type="component" value="Chromosome I"/>
</dbReference>
<name>A0A8D6SZ25_9EURY</name>
<protein>
    <submittedName>
        <fullName evidence="1">Uncharacterized protein</fullName>
    </submittedName>
</protein>
<organism evidence="1 2">
    <name type="scientific">Methanocaldococcus lauensis</name>
    <dbReference type="NCBI Taxonomy" id="2546128"/>
    <lineage>
        <taxon>Archaea</taxon>
        <taxon>Methanobacteriati</taxon>
        <taxon>Methanobacteriota</taxon>
        <taxon>Methanomada group</taxon>
        <taxon>Methanococci</taxon>
        <taxon>Methanococcales</taxon>
        <taxon>Methanocaldococcaceae</taxon>
        <taxon>Methanocaldococcus</taxon>
    </lineage>
</organism>
<evidence type="ECO:0000313" key="1">
    <source>
        <dbReference type="EMBL" id="CAB3287864.1"/>
    </source>
</evidence>
<proteinExistence type="predicted"/>
<reference evidence="1 2" key="1">
    <citation type="submission" date="2020-04" db="EMBL/GenBank/DDBJ databases">
        <authorList>
            <consortium name="Genoscope - CEA"/>
            <person name="William W."/>
        </authorList>
    </citation>
    <scope>NUCLEOTIDE SEQUENCE [LARGE SCALE GENOMIC DNA]</scope>
    <source>
        <strain evidence="1 2">SG7</strain>
    </source>
</reference>
<dbReference type="EMBL" id="LR792632">
    <property type="protein sequence ID" value="CAB3287864.1"/>
    <property type="molecule type" value="Genomic_DNA"/>
</dbReference>
<accession>A0A8D6PNT4</accession>
<gene>
    <name evidence="1" type="ORF">MLAUSG7_0429</name>
</gene>
<evidence type="ECO:0000313" key="2">
    <source>
        <dbReference type="Proteomes" id="UP000679213"/>
    </source>
</evidence>
<dbReference type="KEGG" id="mesg:MLAUSG7_0429"/>
<dbReference type="AlphaFoldDB" id="A0A8D6SZ25"/>
<accession>A0A8D6SZ25</accession>